<name>A0A7R9JFI4_TIMCA</name>
<dbReference type="AlphaFoldDB" id="A0A7R9JFI4"/>
<accession>A0A7R9JFI4</accession>
<organism evidence="1">
    <name type="scientific">Timema californicum</name>
    <name type="common">California timema</name>
    <name type="synonym">Walking stick</name>
    <dbReference type="NCBI Taxonomy" id="61474"/>
    <lineage>
        <taxon>Eukaryota</taxon>
        <taxon>Metazoa</taxon>
        <taxon>Ecdysozoa</taxon>
        <taxon>Arthropoda</taxon>
        <taxon>Hexapoda</taxon>
        <taxon>Insecta</taxon>
        <taxon>Pterygota</taxon>
        <taxon>Neoptera</taxon>
        <taxon>Polyneoptera</taxon>
        <taxon>Phasmatodea</taxon>
        <taxon>Timematodea</taxon>
        <taxon>Timematoidea</taxon>
        <taxon>Timematidae</taxon>
        <taxon>Timema</taxon>
    </lineage>
</organism>
<proteinExistence type="predicted"/>
<reference evidence="1" key="1">
    <citation type="submission" date="2020-11" db="EMBL/GenBank/DDBJ databases">
        <authorList>
            <person name="Tran Van P."/>
        </authorList>
    </citation>
    <scope>NUCLEOTIDE SEQUENCE</scope>
</reference>
<evidence type="ECO:0000313" key="1">
    <source>
        <dbReference type="EMBL" id="CAD7578364.1"/>
    </source>
</evidence>
<protein>
    <submittedName>
        <fullName evidence="1">(California timema) hypothetical protein</fullName>
    </submittedName>
</protein>
<dbReference type="EMBL" id="OE187436">
    <property type="protein sequence ID" value="CAD7578364.1"/>
    <property type="molecule type" value="Genomic_DNA"/>
</dbReference>
<gene>
    <name evidence="1" type="ORF">TCMB3V08_LOCUS10904</name>
</gene>
<sequence>MSNAWAQINRTTGDVAFSSTLTQEPNNLLRLHNKCVGALLDYMVDPGVLTYSPGASEFEQFTRSWLGSYCLDLYQVCPEYFGTSQYYTTLNKVFFSFLLLHGAVTCRICGEFEE</sequence>